<keyword evidence="4" id="KW-1185">Reference proteome</keyword>
<evidence type="ECO:0000256" key="1">
    <source>
        <dbReference type="ARBA" id="ARBA00007227"/>
    </source>
</evidence>
<proteinExistence type="inferred from homology"/>
<name>A0ABY7N9W9_ALCFA</name>
<evidence type="ECO:0000313" key="4">
    <source>
        <dbReference type="Proteomes" id="UP001211866"/>
    </source>
</evidence>
<dbReference type="Pfam" id="PF06114">
    <property type="entry name" value="Peptidase_M78"/>
    <property type="match status" value="1"/>
</dbReference>
<dbReference type="EMBL" id="CP096916">
    <property type="protein sequence ID" value="WBM40015.1"/>
    <property type="molecule type" value="Genomic_DNA"/>
</dbReference>
<dbReference type="CDD" id="cd00093">
    <property type="entry name" value="HTH_XRE"/>
    <property type="match status" value="1"/>
</dbReference>
<dbReference type="PANTHER" id="PTHR43236:SF1">
    <property type="entry name" value="BLL7220 PROTEIN"/>
    <property type="match status" value="1"/>
</dbReference>
<sequence>MEKQVNNRMITIARESREQTQAALSRALGVTQGTLSKIEAGVTPCPDGILHKLSSVLDYPESFFCYDRPIHGIGTGAHHLLYRKRALPAKTLKRIEAQINLKRMHIEELLASTEMESSRTIPRLDPEDFERGVEQIAQAVRMYWNLPSGPIDNVTELLESAGAIIIEHDFGTDKVDATSLRIGDLPPLIFISPTLPGDRLRFTLAHELGHLIMHTIPHPSVEEEADRFAAEFLMPATDIGHHLVRLDLSKAARLKPYWKASLAAIIYRAHSLGRITDNQYRYLFYQLSASGMRKNEPEELAIAKERPTTHSALLDYFKFNLGYSVEDLMKLFRLNARDFSNSYSKRTTASVSHLRVV</sequence>
<evidence type="ECO:0000259" key="2">
    <source>
        <dbReference type="PROSITE" id="PS50943"/>
    </source>
</evidence>
<protein>
    <submittedName>
        <fullName evidence="3">XRE family transcriptional regulator</fullName>
    </submittedName>
</protein>
<dbReference type="RefSeq" id="WP_270119943.1">
    <property type="nucleotide sequence ID" value="NZ_CP096916.1"/>
</dbReference>
<feature type="domain" description="HTH cro/C1-type" evidence="2">
    <location>
        <begin position="10"/>
        <end position="64"/>
    </location>
</feature>
<accession>A0ABY7N9W9</accession>
<dbReference type="InterPro" id="IPR010982">
    <property type="entry name" value="Lambda_DNA-bd_dom_sf"/>
</dbReference>
<dbReference type="PROSITE" id="PS50943">
    <property type="entry name" value="HTH_CROC1"/>
    <property type="match status" value="1"/>
</dbReference>
<dbReference type="InterPro" id="IPR052345">
    <property type="entry name" value="Rad_response_metalloprotease"/>
</dbReference>
<gene>
    <name evidence="3" type="ORF">M2J83_09455</name>
</gene>
<reference evidence="3 4" key="1">
    <citation type="submission" date="2022-05" db="EMBL/GenBank/DDBJ databases">
        <title>Complete sequence of strain NY11312.</title>
        <authorList>
            <person name="Zhou D."/>
        </authorList>
    </citation>
    <scope>NUCLEOTIDE SEQUENCE [LARGE SCALE GENOMIC DNA]</scope>
    <source>
        <strain evidence="3 4">NY11312</strain>
    </source>
</reference>
<dbReference type="InterPro" id="IPR001387">
    <property type="entry name" value="Cro/C1-type_HTH"/>
</dbReference>
<organism evidence="3 4">
    <name type="scientific">Alcaligenes faecalis</name>
    <dbReference type="NCBI Taxonomy" id="511"/>
    <lineage>
        <taxon>Bacteria</taxon>
        <taxon>Pseudomonadati</taxon>
        <taxon>Pseudomonadota</taxon>
        <taxon>Betaproteobacteria</taxon>
        <taxon>Burkholderiales</taxon>
        <taxon>Alcaligenaceae</taxon>
        <taxon>Alcaligenes</taxon>
    </lineage>
</organism>
<dbReference type="Gene3D" id="1.10.10.2910">
    <property type="match status" value="1"/>
</dbReference>
<dbReference type="SMART" id="SM00530">
    <property type="entry name" value="HTH_XRE"/>
    <property type="match status" value="1"/>
</dbReference>
<dbReference type="SUPFAM" id="SSF47413">
    <property type="entry name" value="lambda repressor-like DNA-binding domains"/>
    <property type="match status" value="1"/>
</dbReference>
<comment type="similarity">
    <text evidence="1">Belongs to the short-chain fatty acyl-CoA assimilation regulator (ScfR) family.</text>
</comment>
<evidence type="ECO:0000313" key="3">
    <source>
        <dbReference type="EMBL" id="WBM40015.1"/>
    </source>
</evidence>
<dbReference type="PANTHER" id="PTHR43236">
    <property type="entry name" value="ANTITOXIN HIGA1"/>
    <property type="match status" value="1"/>
</dbReference>
<dbReference type="Gene3D" id="1.10.260.40">
    <property type="entry name" value="lambda repressor-like DNA-binding domains"/>
    <property type="match status" value="1"/>
</dbReference>
<dbReference type="Pfam" id="PF01381">
    <property type="entry name" value="HTH_3"/>
    <property type="match status" value="1"/>
</dbReference>
<dbReference type="InterPro" id="IPR010359">
    <property type="entry name" value="IrrE_HExxH"/>
</dbReference>
<dbReference type="Proteomes" id="UP001211866">
    <property type="component" value="Chromosome"/>
</dbReference>